<dbReference type="AlphaFoldDB" id="A0A3P3RJ18"/>
<dbReference type="InterPro" id="IPR051531">
    <property type="entry name" value="N-acetyltransferase"/>
</dbReference>
<evidence type="ECO:0000313" key="6">
    <source>
        <dbReference type="Proteomes" id="UP000282322"/>
    </source>
</evidence>
<name>A0A3P3RJ18_9EURY</name>
<dbReference type="Proteomes" id="UP000282322">
    <property type="component" value="Unassembled WGS sequence"/>
</dbReference>
<organism evidence="5 6">
    <name type="scientific">Halocatena pleomorpha</name>
    <dbReference type="NCBI Taxonomy" id="1785090"/>
    <lineage>
        <taxon>Archaea</taxon>
        <taxon>Methanobacteriati</taxon>
        <taxon>Methanobacteriota</taxon>
        <taxon>Stenosarchaea group</taxon>
        <taxon>Halobacteria</taxon>
        <taxon>Halobacteriales</taxon>
        <taxon>Natronomonadaceae</taxon>
        <taxon>Halocatena</taxon>
    </lineage>
</organism>
<proteinExistence type="inferred from homology"/>
<dbReference type="OrthoDB" id="120213at2157"/>
<comment type="similarity">
    <text evidence="3">Belongs to the acetyltransferase family. RimJ subfamily.</text>
</comment>
<feature type="domain" description="N-acetyltransferase" evidence="4">
    <location>
        <begin position="12"/>
        <end position="171"/>
    </location>
</feature>
<dbReference type="PANTHER" id="PTHR43792">
    <property type="entry name" value="GNAT FAMILY, PUTATIVE (AFU_ORTHOLOGUE AFUA_3G00765)-RELATED-RELATED"/>
    <property type="match status" value="1"/>
</dbReference>
<dbReference type="GO" id="GO:0016747">
    <property type="term" value="F:acyltransferase activity, transferring groups other than amino-acyl groups"/>
    <property type="evidence" value="ECO:0007669"/>
    <property type="project" value="InterPro"/>
</dbReference>
<dbReference type="PANTHER" id="PTHR43792:SF8">
    <property type="entry name" value="[RIBOSOMAL PROTEIN US5]-ALANINE N-ACETYLTRANSFERASE"/>
    <property type="match status" value="1"/>
</dbReference>
<evidence type="ECO:0000256" key="1">
    <source>
        <dbReference type="ARBA" id="ARBA00022679"/>
    </source>
</evidence>
<keyword evidence="6" id="KW-1185">Reference proteome</keyword>
<reference evidence="5 6" key="1">
    <citation type="submission" date="2018-11" db="EMBL/GenBank/DDBJ databases">
        <title>Taxonoimc description of Halomarina strain SPP-AMP-1.</title>
        <authorList>
            <person name="Pal Y."/>
            <person name="Srinivasana K."/>
            <person name="Verma A."/>
            <person name="Kumar P."/>
        </authorList>
    </citation>
    <scope>NUCLEOTIDE SEQUENCE [LARGE SCALE GENOMIC DNA]</scope>
    <source>
        <strain evidence="5 6">SPP-AMP-1</strain>
    </source>
</reference>
<keyword evidence="1" id="KW-0808">Transferase</keyword>
<dbReference type="SUPFAM" id="SSF55729">
    <property type="entry name" value="Acyl-CoA N-acyltransferases (Nat)"/>
    <property type="match status" value="1"/>
</dbReference>
<protein>
    <submittedName>
        <fullName evidence="5">N-acetyltransferase</fullName>
    </submittedName>
</protein>
<comment type="caution">
    <text evidence="5">The sequence shown here is derived from an EMBL/GenBank/DDBJ whole genome shotgun (WGS) entry which is preliminary data.</text>
</comment>
<dbReference type="InterPro" id="IPR016181">
    <property type="entry name" value="Acyl_CoA_acyltransferase"/>
</dbReference>
<evidence type="ECO:0000259" key="4">
    <source>
        <dbReference type="PROSITE" id="PS51186"/>
    </source>
</evidence>
<evidence type="ECO:0000256" key="2">
    <source>
        <dbReference type="ARBA" id="ARBA00023315"/>
    </source>
</evidence>
<dbReference type="InterPro" id="IPR000182">
    <property type="entry name" value="GNAT_dom"/>
</dbReference>
<keyword evidence="2" id="KW-0012">Acyltransferase</keyword>
<dbReference type="RefSeq" id="WP_124953366.1">
    <property type="nucleotide sequence ID" value="NZ_RRCH01000003.1"/>
</dbReference>
<dbReference type="Gene3D" id="3.40.630.30">
    <property type="match status" value="1"/>
</dbReference>
<gene>
    <name evidence="5" type="ORF">EIK79_01490</name>
</gene>
<evidence type="ECO:0000256" key="3">
    <source>
        <dbReference type="ARBA" id="ARBA00038502"/>
    </source>
</evidence>
<sequence>MSGPVFLEGTDVSLRTIEEDDSEFFQQLVNNPRVRIPIGSVRAMNHAAEREWIESLDERAGTHLSVCVDNNSVGSISLKSPNEVDGVAELGYMIAPEQWNNGYATDAVEAICGYAFDERRLNKVRADCYVTNPGSQRVLEKVGFTQEGRFREEAFVEGEHVDVLRYGLLAAEYCG</sequence>
<dbReference type="PROSITE" id="PS51186">
    <property type="entry name" value="GNAT"/>
    <property type="match status" value="1"/>
</dbReference>
<evidence type="ECO:0000313" key="5">
    <source>
        <dbReference type="EMBL" id="RRJ33501.1"/>
    </source>
</evidence>
<accession>A0A3P3RJ18</accession>
<dbReference type="Pfam" id="PF13302">
    <property type="entry name" value="Acetyltransf_3"/>
    <property type="match status" value="1"/>
</dbReference>
<dbReference type="EMBL" id="RRCH01000003">
    <property type="protein sequence ID" value="RRJ33501.1"/>
    <property type="molecule type" value="Genomic_DNA"/>
</dbReference>